<evidence type="ECO:0000313" key="1">
    <source>
        <dbReference type="EMBL" id="CBX92132.1"/>
    </source>
</evidence>
<proteinExistence type="predicted"/>
<gene>
    <name evidence="1" type="ORF">LEMA_uP048380.1</name>
</gene>
<organism evidence="2">
    <name type="scientific">Leptosphaeria maculans (strain JN3 / isolate v23.1.3 / race Av1-4-5-6-7-8)</name>
    <name type="common">Blackleg fungus</name>
    <name type="synonym">Phoma lingam</name>
    <dbReference type="NCBI Taxonomy" id="985895"/>
    <lineage>
        <taxon>Eukaryota</taxon>
        <taxon>Fungi</taxon>
        <taxon>Dikarya</taxon>
        <taxon>Ascomycota</taxon>
        <taxon>Pezizomycotina</taxon>
        <taxon>Dothideomycetes</taxon>
        <taxon>Pleosporomycetidae</taxon>
        <taxon>Pleosporales</taxon>
        <taxon>Pleosporineae</taxon>
        <taxon>Leptosphaeriaceae</taxon>
        <taxon>Plenodomus</taxon>
        <taxon>Plenodomus lingam/Leptosphaeria maculans species complex</taxon>
    </lineage>
</organism>
<dbReference type="AlphaFoldDB" id="E5R5G2"/>
<dbReference type="EMBL" id="FP929083">
    <property type="protein sequence ID" value="CBX92132.1"/>
    <property type="molecule type" value="Genomic_DNA"/>
</dbReference>
<name>E5R5G2_LEPMJ</name>
<keyword evidence="2" id="KW-1185">Reference proteome</keyword>
<protein>
    <submittedName>
        <fullName evidence="1">Predicted protein</fullName>
    </submittedName>
</protein>
<sequence length="69" mass="7861">MDHFVSSPHARSSDARALYPQNVVVPWRMPFYMILDSDDPVRSPVKEDGLECPHASVHFSELSCLRYGL</sequence>
<dbReference type="HOGENOM" id="CLU_2776375_0_0_1"/>
<dbReference type="InParanoid" id="E5R5G2"/>
<dbReference type="Proteomes" id="UP000002668">
    <property type="component" value="Genome"/>
</dbReference>
<dbReference type="VEuPathDB" id="FungiDB:LEMA_uP048380.1"/>
<evidence type="ECO:0000313" key="2">
    <source>
        <dbReference type="Proteomes" id="UP000002668"/>
    </source>
</evidence>
<accession>E5R5G2</accession>
<reference evidence="2" key="1">
    <citation type="journal article" date="2011" name="Nat. Commun.">
        <title>Effector diversification within compartments of the Leptosphaeria maculans genome affected by Repeat-Induced Point mutations.</title>
        <authorList>
            <person name="Rouxel T."/>
            <person name="Grandaubert J."/>
            <person name="Hane J.K."/>
            <person name="Hoede C."/>
            <person name="van de Wouw A.P."/>
            <person name="Couloux A."/>
            <person name="Dominguez V."/>
            <person name="Anthouard V."/>
            <person name="Bally P."/>
            <person name="Bourras S."/>
            <person name="Cozijnsen A.J."/>
            <person name="Ciuffetti L.M."/>
            <person name="Degrave A."/>
            <person name="Dilmaghani A."/>
            <person name="Duret L."/>
            <person name="Fudal I."/>
            <person name="Goodwin S.B."/>
            <person name="Gout L."/>
            <person name="Glaser N."/>
            <person name="Linglin J."/>
            <person name="Kema G.H.J."/>
            <person name="Lapalu N."/>
            <person name="Lawrence C.B."/>
            <person name="May K."/>
            <person name="Meyer M."/>
            <person name="Ollivier B."/>
            <person name="Poulain J."/>
            <person name="Schoch C.L."/>
            <person name="Simon A."/>
            <person name="Spatafora J.W."/>
            <person name="Stachowiak A."/>
            <person name="Turgeon B.G."/>
            <person name="Tyler B.M."/>
            <person name="Vincent D."/>
            <person name="Weissenbach J."/>
            <person name="Amselem J."/>
            <person name="Quesneville H."/>
            <person name="Oliver R.P."/>
            <person name="Wincker P."/>
            <person name="Balesdent M.-H."/>
            <person name="Howlett B.J."/>
        </authorList>
    </citation>
    <scope>NUCLEOTIDE SEQUENCE [LARGE SCALE GENOMIC DNA]</scope>
    <source>
        <strain evidence="2">JN3 / isolate v23.1.3 / race Av1-4-5-6-7-8</strain>
    </source>
</reference>